<dbReference type="EC" id="3.4.23.43" evidence="15 18"/>
<keyword evidence="7 18" id="KW-0808">Transferase</keyword>
<dbReference type="InterPro" id="IPR050882">
    <property type="entry name" value="Prepilin_peptidase/N-MTase"/>
</dbReference>
<name>A0AAN1XC60_9PROT</name>
<dbReference type="FunFam" id="1.20.120.1220:FF:000001">
    <property type="entry name" value="Type 4 prepilin-like proteins leader peptide-processing enzyme"/>
    <property type="match status" value="1"/>
</dbReference>
<dbReference type="PANTHER" id="PTHR30487">
    <property type="entry name" value="TYPE 4 PREPILIN-LIKE PROTEINS LEADER PEPTIDE-PROCESSING ENZYME"/>
    <property type="match status" value="1"/>
</dbReference>
<dbReference type="Pfam" id="PF01478">
    <property type="entry name" value="Peptidase_A24"/>
    <property type="match status" value="1"/>
</dbReference>
<evidence type="ECO:0000256" key="6">
    <source>
        <dbReference type="ARBA" id="ARBA00022670"/>
    </source>
</evidence>
<feature type="transmembrane region" description="Helical" evidence="19">
    <location>
        <begin position="126"/>
        <end position="147"/>
    </location>
</feature>
<evidence type="ECO:0000313" key="22">
    <source>
        <dbReference type="EMBL" id="BCK88663.1"/>
    </source>
</evidence>
<evidence type="ECO:0000256" key="13">
    <source>
        <dbReference type="ARBA" id="ARBA00023268"/>
    </source>
</evidence>
<evidence type="ECO:0000256" key="16">
    <source>
        <dbReference type="ARBA" id="ARBA00071870"/>
    </source>
</evidence>
<dbReference type="RefSeq" id="WP_237247175.1">
    <property type="nucleotide sequence ID" value="NZ_AP023423.1"/>
</dbReference>
<keyword evidence="12 19" id="KW-0472">Membrane</keyword>
<comment type="catalytic activity">
    <reaction evidence="14 18">
        <text>Typically cleaves a -Gly-|-Phe- bond to release an N-terminal, basic peptide of 5-8 residues from type IV prepilin, and then N-methylates the new N-terminal amino group, the methyl donor being S-adenosyl-L-methionine.</text>
        <dbReference type="EC" id="3.4.23.43"/>
    </reaction>
</comment>
<evidence type="ECO:0000256" key="9">
    <source>
        <dbReference type="ARBA" id="ARBA00022692"/>
    </source>
</evidence>
<evidence type="ECO:0000259" key="20">
    <source>
        <dbReference type="Pfam" id="PF01478"/>
    </source>
</evidence>
<evidence type="ECO:0000256" key="3">
    <source>
        <dbReference type="ARBA" id="ARBA00022475"/>
    </source>
</evidence>
<dbReference type="GO" id="GO:0032259">
    <property type="term" value="P:methylation"/>
    <property type="evidence" value="ECO:0007669"/>
    <property type="project" value="UniProtKB-KW"/>
</dbReference>
<evidence type="ECO:0000256" key="2">
    <source>
        <dbReference type="ARBA" id="ARBA00005801"/>
    </source>
</evidence>
<dbReference type="EC" id="2.1.1.-" evidence="18"/>
<keyword evidence="4" id="KW-0997">Cell inner membrane</keyword>
<dbReference type="Proteomes" id="UP001320326">
    <property type="component" value="Chromosome"/>
</dbReference>
<evidence type="ECO:0000259" key="21">
    <source>
        <dbReference type="Pfam" id="PF06750"/>
    </source>
</evidence>
<keyword evidence="13 18" id="KW-0511">Multifunctional enzyme</keyword>
<dbReference type="GO" id="GO:0004190">
    <property type="term" value="F:aspartic-type endopeptidase activity"/>
    <property type="evidence" value="ECO:0007669"/>
    <property type="project" value="UniProtKB-EC"/>
</dbReference>
<keyword evidence="3" id="KW-1003">Cell membrane</keyword>
<evidence type="ECO:0000256" key="12">
    <source>
        <dbReference type="ARBA" id="ARBA00023136"/>
    </source>
</evidence>
<keyword evidence="23" id="KW-1185">Reference proteome</keyword>
<keyword evidence="9 18" id="KW-0812">Transmembrane</keyword>
<feature type="transmembrane region" description="Helical" evidence="19">
    <location>
        <begin position="183"/>
        <end position="200"/>
    </location>
</feature>
<keyword evidence="5 18" id="KW-0489">Methyltransferase</keyword>
<evidence type="ECO:0000256" key="7">
    <source>
        <dbReference type="ARBA" id="ARBA00022679"/>
    </source>
</evidence>
<keyword evidence="6 18" id="KW-0645">Protease</keyword>
<evidence type="ECO:0000256" key="5">
    <source>
        <dbReference type="ARBA" id="ARBA00022603"/>
    </source>
</evidence>
<feature type="transmembrane region" description="Helical" evidence="19">
    <location>
        <begin position="263"/>
        <end position="284"/>
    </location>
</feature>
<dbReference type="PANTHER" id="PTHR30487:SF0">
    <property type="entry name" value="PREPILIN LEADER PEPTIDASE_N-METHYLTRANSFERASE-RELATED"/>
    <property type="match status" value="1"/>
</dbReference>
<feature type="transmembrane region" description="Helical" evidence="19">
    <location>
        <begin position="159"/>
        <end position="176"/>
    </location>
</feature>
<dbReference type="EMBL" id="AP023423">
    <property type="protein sequence ID" value="BCK88663.1"/>
    <property type="molecule type" value="Genomic_DNA"/>
</dbReference>
<dbReference type="GO" id="GO:0005886">
    <property type="term" value="C:plasma membrane"/>
    <property type="evidence" value="ECO:0007669"/>
    <property type="project" value="UniProtKB-SubCell"/>
</dbReference>
<sequence length="289" mass="31089">MTELFQLFKSEPLVFAIACGLLGLVVGSFLNVVIHRLPRMMERDWHAQCAELNGQSPEPAPRYNLLVPRSACPHCGHAISAAENIPVLSYLLLRGKCKGCGAAISPRYPTVEAVSGILSAYAAWHFGFGIAAVAALVFIWALLALTFIDFDTQLLPDDITLPLLWLGLLLNLNGVYTSLPNAVIGAAAGYLCLWSVYWAFKLTTGKEGMGYGDFKLLAVIGAWLGWQLLPLVILLSSLVGAVVGIALILFAKHGRNIPIPFGPYLAGGGLIALFWGLALTQSYLQLLAL</sequence>
<keyword evidence="11 19" id="KW-1133">Transmembrane helix</keyword>
<dbReference type="KEGG" id="seme:MIZ01_2468"/>
<evidence type="ECO:0000256" key="1">
    <source>
        <dbReference type="ARBA" id="ARBA00004429"/>
    </source>
</evidence>
<comment type="subcellular location">
    <subcellularLocation>
        <location evidence="1">Cell inner membrane</location>
        <topology evidence="1">Multi-pass membrane protein</topology>
    </subcellularLocation>
    <subcellularLocation>
        <location evidence="18">Cell membrane</location>
        <topology evidence="18">Multi-pass membrane protein</topology>
    </subcellularLocation>
</comment>
<evidence type="ECO:0000256" key="19">
    <source>
        <dbReference type="SAM" id="Phobius"/>
    </source>
</evidence>
<comment type="similarity">
    <text evidence="2 17">Belongs to the peptidase A24 family.</text>
</comment>
<evidence type="ECO:0000256" key="17">
    <source>
        <dbReference type="RuleBase" id="RU003793"/>
    </source>
</evidence>
<evidence type="ECO:0000256" key="11">
    <source>
        <dbReference type="ARBA" id="ARBA00022989"/>
    </source>
</evidence>
<feature type="domain" description="Prepilin peptidase A24 N-terminal" evidence="21">
    <location>
        <begin position="21"/>
        <end position="126"/>
    </location>
</feature>
<dbReference type="GO" id="GO:0008168">
    <property type="term" value="F:methyltransferase activity"/>
    <property type="evidence" value="ECO:0007669"/>
    <property type="project" value="UniProtKB-KW"/>
</dbReference>
<dbReference type="InterPro" id="IPR010627">
    <property type="entry name" value="Prepilin_pept_A24_N"/>
</dbReference>
<organism evidence="22 23">
    <name type="scientific">Sideroxyarcus emersonii</name>
    <dbReference type="NCBI Taxonomy" id="2764705"/>
    <lineage>
        <taxon>Bacteria</taxon>
        <taxon>Pseudomonadati</taxon>
        <taxon>Pseudomonadota</taxon>
        <taxon>Betaproteobacteria</taxon>
        <taxon>Nitrosomonadales</taxon>
        <taxon>Gallionellaceae</taxon>
        <taxon>Sideroxyarcus</taxon>
    </lineage>
</organism>
<evidence type="ECO:0000313" key="23">
    <source>
        <dbReference type="Proteomes" id="UP001320326"/>
    </source>
</evidence>
<keyword evidence="8" id="KW-0949">S-adenosyl-L-methionine</keyword>
<dbReference type="GO" id="GO:0006465">
    <property type="term" value="P:signal peptide processing"/>
    <property type="evidence" value="ECO:0007669"/>
    <property type="project" value="TreeGrafter"/>
</dbReference>
<protein>
    <recommendedName>
        <fullName evidence="16 18">Prepilin leader peptidase/N-methyltransferase</fullName>
        <ecNumber evidence="18">2.1.1.-</ecNumber>
        <ecNumber evidence="15 18">3.4.23.43</ecNumber>
    </recommendedName>
</protein>
<keyword evidence="10 18" id="KW-0378">Hydrolase</keyword>
<dbReference type="PRINTS" id="PR00864">
    <property type="entry name" value="PREPILNPTASE"/>
</dbReference>
<accession>A0AAN1XC60</accession>
<evidence type="ECO:0000256" key="10">
    <source>
        <dbReference type="ARBA" id="ARBA00022801"/>
    </source>
</evidence>
<dbReference type="InterPro" id="IPR014032">
    <property type="entry name" value="Peptidase_A24A_bac"/>
</dbReference>
<feature type="transmembrane region" description="Helical" evidence="19">
    <location>
        <begin position="12"/>
        <end position="34"/>
    </location>
</feature>
<evidence type="ECO:0000256" key="14">
    <source>
        <dbReference type="ARBA" id="ARBA00050401"/>
    </source>
</evidence>
<gene>
    <name evidence="22" type="ORF">MIZ01_2468</name>
</gene>
<evidence type="ECO:0000256" key="15">
    <source>
        <dbReference type="ARBA" id="ARBA00067082"/>
    </source>
</evidence>
<reference evidence="22 23" key="1">
    <citation type="journal article" date="2022" name="Int. J. Syst. Evol. Microbiol.">
        <title>&lt;i&gt;Sideroxyarcus emersonii&lt;/i&gt; gen. nov. sp. nov., a neutrophilic, microaerobic iron- and thiosulfate-oxidizing bacterium isolated from iron-rich wetland sediment.</title>
        <authorList>
            <person name="Kato S."/>
            <person name="Itoh T."/>
            <person name="Iino T."/>
            <person name="Ohkuma M."/>
        </authorList>
    </citation>
    <scope>NUCLEOTIDE SEQUENCE [LARGE SCALE GENOMIC DNA]</scope>
    <source>
        <strain evidence="22 23">MIZ01</strain>
    </source>
</reference>
<evidence type="ECO:0000256" key="8">
    <source>
        <dbReference type="ARBA" id="ARBA00022691"/>
    </source>
</evidence>
<evidence type="ECO:0000256" key="4">
    <source>
        <dbReference type="ARBA" id="ARBA00022519"/>
    </source>
</evidence>
<feature type="transmembrane region" description="Helical" evidence="19">
    <location>
        <begin position="220"/>
        <end position="251"/>
    </location>
</feature>
<dbReference type="InterPro" id="IPR000045">
    <property type="entry name" value="Prepilin_IV_endopep_pep"/>
</dbReference>
<comment type="function">
    <text evidence="18">Plays an essential role in type IV pili and type II pseudopili formation by proteolytically removing the leader sequence from substrate proteins and subsequently monomethylating the alpha-amino group of the newly exposed N-terminal phenylalanine.</text>
</comment>
<proteinExistence type="inferred from homology"/>
<evidence type="ECO:0000256" key="18">
    <source>
        <dbReference type="RuleBase" id="RU003794"/>
    </source>
</evidence>
<dbReference type="Pfam" id="PF06750">
    <property type="entry name" value="A24_N_bact"/>
    <property type="match status" value="1"/>
</dbReference>
<dbReference type="AlphaFoldDB" id="A0AAN1XC60"/>
<feature type="domain" description="Prepilin type IV endopeptidase peptidase" evidence="20">
    <location>
        <begin position="136"/>
        <end position="245"/>
    </location>
</feature>
<dbReference type="Gene3D" id="1.20.120.1220">
    <property type="match status" value="1"/>
</dbReference>